<organism evidence="3 4">
    <name type="scientific">Mytilus coruscus</name>
    <name type="common">Sea mussel</name>
    <dbReference type="NCBI Taxonomy" id="42192"/>
    <lineage>
        <taxon>Eukaryota</taxon>
        <taxon>Metazoa</taxon>
        <taxon>Spiralia</taxon>
        <taxon>Lophotrochozoa</taxon>
        <taxon>Mollusca</taxon>
        <taxon>Bivalvia</taxon>
        <taxon>Autobranchia</taxon>
        <taxon>Pteriomorphia</taxon>
        <taxon>Mytilida</taxon>
        <taxon>Mytiloidea</taxon>
        <taxon>Mytilidae</taxon>
        <taxon>Mytilinae</taxon>
        <taxon>Mytilus</taxon>
    </lineage>
</organism>
<sequence>MLCRGSNVNIKTYHAHKQKVFEFDESKIIPDILFDENLYLKENFSQNLYEGSSVTLLEAVFQHFYVFSTNNGMSKSAMSNALQTEKSHLPQPNALPPTFKEAKSLIKPLLMPLQKYDACINDCILFRSCDNGNYSDLASCPICQEPRKVKNSSQKVFHYMPIAPRLNRWFGTSNLCKLLYANKVYSNGKLCDFTDSNVYKNWYTDQGVFGDHEEQQTVPLALFTDGVNPNKHLSTQKSMWPLLLTWINLPVQIRQLLGPMLLVGIIPSGRNGSEPKSLEPYIDLLVDEILQLTEFPTYNSYRKAPVKVKVALLQFLCDIPAYSKLLHISGHSGLRSCGYCKETGIYCKHLSKTIHLSNRQFLPENHPLRSSNRFSNGSVELKKQPVRFTNEEERHLREIFDNKPNRNQQNNFQKTTGLKGKYSIMKLPYHDRNQQMQPDGMHTIADFISHVMDLLVGKSDTKKVRLCEKHHQRFPQTWPQETAAEQVAIEPPSKKRKTMSSETLPPAPWSLSADSVKEADRRATAIKYPAGVEISPGRHFTKPWTLRTMNSKLQFVKTGALQWCIKGLLPKRQETTLFTVLEVIVRMTQQEFELSEIKQLQDDTHAALALLERDFPLSLQNLVTHLLHHIVDGIAENGPLYGRWLFPYERANGWMSRQGLKKGGEEATIMETYVVYDWCVYMMMSQKMMPATRNTNSISNAAAFVREKMSNAISIDSVFTSIGRDEEFQIPCYLLEQMKNFDNTISSSMPSSAKKIHSLVVSNKSTLHHNVRYNGISSQMNKRDSSFVSFLNKQNKVCFGRIAFLIEHNFPCEQSRYWAVVHCLQNCSFESGLWKGQGFSASEFIIPLHTLSDPLVTSEFNGYIFVLNLKS</sequence>
<name>A0A6J8CAR9_MYTCO</name>
<reference evidence="3 4" key="1">
    <citation type="submission" date="2020-06" db="EMBL/GenBank/DDBJ databases">
        <authorList>
            <person name="Li R."/>
            <person name="Bekaert M."/>
        </authorList>
    </citation>
    <scope>NUCLEOTIDE SEQUENCE [LARGE SCALE GENOMIC DNA]</scope>
    <source>
        <strain evidence="4">wild</strain>
    </source>
</reference>
<dbReference type="Pfam" id="PF13960">
    <property type="entry name" value="DUF4218"/>
    <property type="match status" value="1"/>
</dbReference>
<evidence type="ECO:0000313" key="3">
    <source>
        <dbReference type="EMBL" id="CAC5392189.1"/>
    </source>
</evidence>
<evidence type="ECO:0000259" key="2">
    <source>
        <dbReference type="Pfam" id="PF13960"/>
    </source>
</evidence>
<proteinExistence type="predicted"/>
<dbReference type="Pfam" id="PF02992">
    <property type="entry name" value="Transposase_21"/>
    <property type="match status" value="1"/>
</dbReference>
<dbReference type="InterPro" id="IPR004242">
    <property type="entry name" value="Transposase_21"/>
</dbReference>
<keyword evidence="4" id="KW-1185">Reference proteome</keyword>
<protein>
    <recommendedName>
        <fullName evidence="2">DUF4218 domain-containing protein</fullName>
    </recommendedName>
</protein>
<feature type="domain" description="DUF4218" evidence="2">
    <location>
        <begin position="590"/>
        <end position="682"/>
    </location>
</feature>
<accession>A0A6J8CAR9</accession>
<dbReference type="PANTHER" id="PTHR10775">
    <property type="entry name" value="OS08G0208400 PROTEIN"/>
    <property type="match status" value="1"/>
</dbReference>
<dbReference type="OrthoDB" id="6046004at2759"/>
<dbReference type="PANTHER" id="PTHR10775:SF185">
    <property type="entry name" value="OS08G0208400 PROTEIN"/>
    <property type="match status" value="1"/>
</dbReference>
<evidence type="ECO:0000256" key="1">
    <source>
        <dbReference type="SAM" id="MobiDB-lite"/>
    </source>
</evidence>
<evidence type="ECO:0000313" key="4">
    <source>
        <dbReference type="Proteomes" id="UP000507470"/>
    </source>
</evidence>
<feature type="region of interest" description="Disordered" evidence="1">
    <location>
        <begin position="479"/>
        <end position="513"/>
    </location>
</feature>
<dbReference type="AlphaFoldDB" id="A0A6J8CAR9"/>
<gene>
    <name evidence="3" type="ORF">MCOR_27139</name>
</gene>
<dbReference type="EMBL" id="CACVKT020004930">
    <property type="protein sequence ID" value="CAC5392189.1"/>
    <property type="molecule type" value="Genomic_DNA"/>
</dbReference>
<dbReference type="InterPro" id="IPR025452">
    <property type="entry name" value="DUF4218"/>
</dbReference>
<dbReference type="Proteomes" id="UP000507470">
    <property type="component" value="Unassembled WGS sequence"/>
</dbReference>